<dbReference type="Pfam" id="PF06549">
    <property type="entry name" value="DUF1118"/>
    <property type="match status" value="1"/>
</dbReference>
<evidence type="ECO:0000313" key="1">
    <source>
        <dbReference type="EMBL" id="MDR7356314.1"/>
    </source>
</evidence>
<accession>A0ABU2BFZ1</accession>
<protein>
    <submittedName>
        <fullName evidence="1">Uncharacterized protein</fullName>
    </submittedName>
</protein>
<evidence type="ECO:0000313" key="2">
    <source>
        <dbReference type="Proteomes" id="UP001183817"/>
    </source>
</evidence>
<dbReference type="EMBL" id="JAVDYI010000001">
    <property type="protein sequence ID" value="MDR7356314.1"/>
    <property type="molecule type" value="Genomic_DNA"/>
</dbReference>
<organism evidence="1 2">
    <name type="scientific">Paeniglutamicibacter sulfureus</name>
    <dbReference type="NCBI Taxonomy" id="43666"/>
    <lineage>
        <taxon>Bacteria</taxon>
        <taxon>Bacillati</taxon>
        <taxon>Actinomycetota</taxon>
        <taxon>Actinomycetes</taxon>
        <taxon>Micrococcales</taxon>
        <taxon>Micrococcaceae</taxon>
        <taxon>Paeniglutamicibacter</taxon>
    </lineage>
</organism>
<name>A0ABU2BFZ1_9MICC</name>
<gene>
    <name evidence="1" type="ORF">J2S64_000005</name>
</gene>
<proteinExistence type="predicted"/>
<dbReference type="RefSeq" id="WP_310287003.1">
    <property type="nucleotide sequence ID" value="NZ_BAAAWO010000001.1"/>
</dbReference>
<keyword evidence="2" id="KW-1185">Reference proteome</keyword>
<comment type="caution">
    <text evidence="1">The sequence shown here is derived from an EMBL/GenBank/DDBJ whole genome shotgun (WGS) entry which is preliminary data.</text>
</comment>
<reference evidence="1 2" key="1">
    <citation type="submission" date="2023-07" db="EMBL/GenBank/DDBJ databases">
        <title>Sequencing the genomes of 1000 actinobacteria strains.</title>
        <authorList>
            <person name="Klenk H.-P."/>
        </authorList>
    </citation>
    <scope>NUCLEOTIDE SEQUENCE [LARGE SCALE GENOMIC DNA]</scope>
    <source>
        <strain evidence="1 2">DSM 20167</strain>
    </source>
</reference>
<sequence length="176" mass="17743">MSQRGVLTLNRKTLTLTKRQWSPFRRTATTEGVLVLYWTHARYLTILVAEFAKCLVFTATGTVAELLGLEGFAVAAAEPTGLLAATGLLATAEPTGLLATAIAATEPTGLLATAEPTGLLATAEPTGLLATAIAATEPTGLLATAESTGLLATAEPTGLLATAAEPTGLLAAAIAA</sequence>
<dbReference type="InterPro" id="IPR009500">
    <property type="entry name" value="DUF1118"/>
</dbReference>
<dbReference type="Proteomes" id="UP001183817">
    <property type="component" value="Unassembled WGS sequence"/>
</dbReference>